<evidence type="ECO:0000313" key="4">
    <source>
        <dbReference type="EMBL" id="UWM55457.1"/>
    </source>
</evidence>
<dbReference type="SMART" id="SM00271">
    <property type="entry name" value="DnaJ"/>
    <property type="match status" value="1"/>
</dbReference>
<dbReference type="InterPro" id="IPR001623">
    <property type="entry name" value="DnaJ_domain"/>
</dbReference>
<dbReference type="AlphaFoldDB" id="A0A9E7UBT3"/>
<evidence type="ECO:0000313" key="5">
    <source>
        <dbReference type="Proteomes" id="UP001057580"/>
    </source>
</evidence>
<evidence type="ECO:0000256" key="1">
    <source>
        <dbReference type="SAM" id="MobiDB-lite"/>
    </source>
</evidence>
<accession>A0A9E7UBT3</accession>
<evidence type="ECO:0000256" key="2">
    <source>
        <dbReference type="SAM" id="Phobius"/>
    </source>
</evidence>
<feature type="region of interest" description="Disordered" evidence="1">
    <location>
        <begin position="78"/>
        <end position="153"/>
    </location>
</feature>
<dbReference type="PROSITE" id="PS50076">
    <property type="entry name" value="DNAJ_2"/>
    <property type="match status" value="1"/>
</dbReference>
<dbReference type="Gene3D" id="1.10.287.110">
    <property type="entry name" value="DnaJ domain"/>
    <property type="match status" value="1"/>
</dbReference>
<dbReference type="Proteomes" id="UP001057580">
    <property type="component" value="Chromosome"/>
</dbReference>
<feature type="transmembrane region" description="Helical" evidence="2">
    <location>
        <begin position="215"/>
        <end position="230"/>
    </location>
</feature>
<dbReference type="PRINTS" id="PR00625">
    <property type="entry name" value="JDOMAIN"/>
</dbReference>
<feature type="transmembrane region" description="Helical" evidence="2">
    <location>
        <begin position="237"/>
        <end position="258"/>
    </location>
</feature>
<dbReference type="PROSITE" id="PS00636">
    <property type="entry name" value="DNAJ_1"/>
    <property type="match status" value="1"/>
</dbReference>
<feature type="compositionally biased region" description="Low complexity" evidence="1">
    <location>
        <begin position="102"/>
        <end position="120"/>
    </location>
</feature>
<dbReference type="KEGG" id="ssai:N0B31_04030"/>
<keyword evidence="2" id="KW-1133">Transmembrane helix</keyword>
<dbReference type="InterPro" id="IPR036869">
    <property type="entry name" value="J_dom_sf"/>
</dbReference>
<dbReference type="GeneID" id="74941562"/>
<keyword evidence="5" id="KW-1185">Reference proteome</keyword>
<name>A0A9E7UBT3_9EURY</name>
<dbReference type="InterPro" id="IPR050817">
    <property type="entry name" value="DjlA_DnaK_co-chaperone"/>
</dbReference>
<evidence type="ECO:0000259" key="3">
    <source>
        <dbReference type="PROSITE" id="PS50076"/>
    </source>
</evidence>
<gene>
    <name evidence="4" type="ORF">N0B31_04030</name>
</gene>
<dbReference type="RefSeq" id="WP_260594557.1">
    <property type="nucleotide sequence ID" value="NZ_CP104003.1"/>
</dbReference>
<feature type="compositionally biased region" description="Basic and acidic residues" evidence="1">
    <location>
        <begin position="79"/>
        <end position="90"/>
    </location>
</feature>
<keyword evidence="2" id="KW-0812">Transmembrane</keyword>
<feature type="transmembrane region" description="Helical" evidence="2">
    <location>
        <begin position="264"/>
        <end position="284"/>
    </location>
</feature>
<keyword evidence="2" id="KW-0472">Membrane</keyword>
<reference evidence="4" key="1">
    <citation type="submission" date="2022-09" db="EMBL/GenBank/DDBJ databases">
        <title>Diverse halophilic archaea isolated from saline environments.</title>
        <authorList>
            <person name="Cui H.-L."/>
        </authorList>
    </citation>
    <scope>NUCLEOTIDE SEQUENCE</scope>
    <source>
        <strain evidence="4">ZS-35-S2</strain>
    </source>
</reference>
<dbReference type="InterPro" id="IPR018253">
    <property type="entry name" value="DnaJ_domain_CS"/>
</dbReference>
<dbReference type="PANTHER" id="PTHR24074">
    <property type="entry name" value="CO-CHAPERONE PROTEIN DJLA"/>
    <property type="match status" value="1"/>
</dbReference>
<organism evidence="4 5">
    <name type="scientific">Salinirubellus salinus</name>
    <dbReference type="NCBI Taxonomy" id="1364945"/>
    <lineage>
        <taxon>Archaea</taxon>
        <taxon>Methanobacteriati</taxon>
        <taxon>Methanobacteriota</taxon>
        <taxon>Stenosarchaea group</taxon>
        <taxon>Halobacteria</taxon>
        <taxon>Halobacteriales</taxon>
        <taxon>Natronomonadaceae</taxon>
        <taxon>Salinirubellus</taxon>
    </lineage>
</organism>
<dbReference type="Pfam" id="PF00226">
    <property type="entry name" value="DnaJ"/>
    <property type="match status" value="1"/>
</dbReference>
<proteinExistence type="predicted"/>
<dbReference type="EMBL" id="CP104003">
    <property type="protein sequence ID" value="UWM55457.1"/>
    <property type="molecule type" value="Genomic_DNA"/>
</dbReference>
<dbReference type="SUPFAM" id="SSF46565">
    <property type="entry name" value="Chaperone J-domain"/>
    <property type="match status" value="1"/>
</dbReference>
<sequence length="286" mass="30213">MADEGGDFYGVLGLERTASADAIREAYRERVKETHPDVAEGADAADRFRRVKRAHEVLGDPAERRRYDRLGHEGYLAAERVDADDGREPDSTAPGARARNETGTAPGATAASATDAGGTTRASETRGTRWTRHGRPGYGATTASERTRTDRDRAEDYGTVQRGAARWVRLTTALLEAWQSRLTPASGPLALAVFVAYPVFLGSTVAPWFPLPVNAIVGVCTLFVVAYLVLKPELGIPVFGGWLALLPVALSVAGLGVLSLSGALAFLLTAVPLALCVSALVGGATL</sequence>
<feature type="domain" description="J" evidence="3">
    <location>
        <begin position="7"/>
        <end position="71"/>
    </location>
</feature>
<dbReference type="CDD" id="cd06257">
    <property type="entry name" value="DnaJ"/>
    <property type="match status" value="1"/>
</dbReference>
<protein>
    <submittedName>
        <fullName evidence="4">DnaJ domain-containing protein</fullName>
    </submittedName>
</protein>